<gene>
    <name evidence="1" type="ORF">SAMN06309945_0485</name>
</gene>
<name>A0A1T5IIB2_9MICO</name>
<dbReference type="SUPFAM" id="SSF54637">
    <property type="entry name" value="Thioesterase/thiol ester dehydrase-isomerase"/>
    <property type="match status" value="1"/>
</dbReference>
<sequence length="188" mass="21641">MHLIFRTLFTFLRSRRGLRRGRTIGHYDVGHLRVRTLPTDLDVIGHMNNGVYLSIFDLGRYDLLVRSGLWAEFSKRGWYPVVSSETITFRRSLRLWQPFVIESRVIGYDHKAIFIEHRVVVDGEIYTQAFVRGRLRKKSGGTVSNAELHEVIGTPPEGLEVPEFLLQWGSDVALPNTHTPAPSVWSKR</sequence>
<dbReference type="STRING" id="123320.SAMN06309945_0485"/>
<evidence type="ECO:0000313" key="2">
    <source>
        <dbReference type="Proteomes" id="UP000190857"/>
    </source>
</evidence>
<protein>
    <submittedName>
        <fullName evidence="1">Acyl-CoA thioesterase FadM</fullName>
    </submittedName>
</protein>
<dbReference type="CDD" id="cd00586">
    <property type="entry name" value="4HBT"/>
    <property type="match status" value="1"/>
</dbReference>
<dbReference type="AlphaFoldDB" id="A0A1T5IIB2"/>
<dbReference type="RefSeq" id="WP_079726700.1">
    <property type="nucleotide sequence ID" value="NZ_FUZP01000001.1"/>
</dbReference>
<dbReference type="PANTHER" id="PTHR12475:SF4">
    <property type="entry name" value="PROTEIN THEM6"/>
    <property type="match status" value="1"/>
</dbReference>
<evidence type="ECO:0000313" key="1">
    <source>
        <dbReference type="EMBL" id="SKC38895.1"/>
    </source>
</evidence>
<dbReference type="PANTHER" id="PTHR12475">
    <property type="match status" value="1"/>
</dbReference>
<dbReference type="Proteomes" id="UP000190857">
    <property type="component" value="Unassembled WGS sequence"/>
</dbReference>
<dbReference type="Pfam" id="PF13279">
    <property type="entry name" value="4HBT_2"/>
    <property type="match status" value="1"/>
</dbReference>
<dbReference type="OrthoDB" id="3727779at2"/>
<organism evidence="1 2">
    <name type="scientific">Okibacterium fritillariae</name>
    <dbReference type="NCBI Taxonomy" id="123320"/>
    <lineage>
        <taxon>Bacteria</taxon>
        <taxon>Bacillati</taxon>
        <taxon>Actinomycetota</taxon>
        <taxon>Actinomycetes</taxon>
        <taxon>Micrococcales</taxon>
        <taxon>Microbacteriaceae</taxon>
        <taxon>Okibacterium</taxon>
    </lineage>
</organism>
<proteinExistence type="predicted"/>
<dbReference type="InterPro" id="IPR029069">
    <property type="entry name" value="HotDog_dom_sf"/>
</dbReference>
<dbReference type="InterPro" id="IPR051490">
    <property type="entry name" value="THEM6_lcsJ_thioesterase"/>
</dbReference>
<dbReference type="Gene3D" id="3.10.129.10">
    <property type="entry name" value="Hotdog Thioesterase"/>
    <property type="match status" value="1"/>
</dbReference>
<keyword evidence="2" id="KW-1185">Reference proteome</keyword>
<reference evidence="1 2" key="1">
    <citation type="submission" date="2017-02" db="EMBL/GenBank/DDBJ databases">
        <authorList>
            <person name="Peterson S.W."/>
        </authorList>
    </citation>
    <scope>NUCLEOTIDE SEQUENCE [LARGE SCALE GENOMIC DNA]</scope>
    <source>
        <strain evidence="1 2">VKM Ac-2059</strain>
    </source>
</reference>
<accession>A0A1T5IIB2</accession>
<dbReference type="EMBL" id="FUZP01000001">
    <property type="protein sequence ID" value="SKC38895.1"/>
    <property type="molecule type" value="Genomic_DNA"/>
</dbReference>